<proteinExistence type="predicted"/>
<reference evidence="1 2" key="1">
    <citation type="submission" date="2015-01" db="EMBL/GenBank/DDBJ databases">
        <title>Genome of allotetraploid Gossypium barbadense reveals genomic plasticity and fiber elongation in cotton evolution.</title>
        <authorList>
            <person name="Chen X."/>
            <person name="Liu X."/>
            <person name="Zhao B."/>
            <person name="Zheng H."/>
            <person name="Hu Y."/>
            <person name="Lu G."/>
            <person name="Yang C."/>
            <person name="Chen J."/>
            <person name="Shan C."/>
            <person name="Zhang L."/>
            <person name="Zhou Y."/>
            <person name="Wang L."/>
            <person name="Guo W."/>
            <person name="Bai Y."/>
            <person name="Ruan J."/>
            <person name="Shangguan X."/>
            <person name="Mao Y."/>
            <person name="Jiang J."/>
            <person name="Zhu Y."/>
            <person name="Lei J."/>
            <person name="Kang H."/>
            <person name="Chen S."/>
            <person name="He X."/>
            <person name="Wang R."/>
            <person name="Wang Y."/>
            <person name="Chen J."/>
            <person name="Wang L."/>
            <person name="Yu S."/>
            <person name="Wang B."/>
            <person name="Wei J."/>
            <person name="Song S."/>
            <person name="Lu X."/>
            <person name="Gao Z."/>
            <person name="Gu W."/>
            <person name="Deng X."/>
            <person name="Ma D."/>
            <person name="Wang S."/>
            <person name="Liang W."/>
            <person name="Fang L."/>
            <person name="Cai C."/>
            <person name="Zhu X."/>
            <person name="Zhou B."/>
            <person name="Zhang Y."/>
            <person name="Chen Z."/>
            <person name="Xu S."/>
            <person name="Zhu R."/>
            <person name="Wang S."/>
            <person name="Zhang T."/>
            <person name="Zhao G."/>
        </authorList>
    </citation>
    <scope>NUCLEOTIDE SEQUENCE [LARGE SCALE GENOMIC DNA]</scope>
    <source>
        <strain evidence="2">cv. Xinhai21</strain>
        <tissue evidence="1">Leaf</tissue>
    </source>
</reference>
<organism evidence="1 2">
    <name type="scientific">Gossypium barbadense</name>
    <name type="common">Sea Island cotton</name>
    <name type="synonym">Hibiscus barbadensis</name>
    <dbReference type="NCBI Taxonomy" id="3634"/>
    <lineage>
        <taxon>Eukaryota</taxon>
        <taxon>Viridiplantae</taxon>
        <taxon>Streptophyta</taxon>
        <taxon>Embryophyta</taxon>
        <taxon>Tracheophyta</taxon>
        <taxon>Spermatophyta</taxon>
        <taxon>Magnoliopsida</taxon>
        <taxon>eudicotyledons</taxon>
        <taxon>Gunneridae</taxon>
        <taxon>Pentapetalae</taxon>
        <taxon>rosids</taxon>
        <taxon>malvids</taxon>
        <taxon>Malvales</taxon>
        <taxon>Malvaceae</taxon>
        <taxon>Malvoideae</taxon>
        <taxon>Gossypium</taxon>
    </lineage>
</organism>
<protein>
    <submittedName>
        <fullName evidence="1">Uncharacterized protein</fullName>
    </submittedName>
</protein>
<evidence type="ECO:0000313" key="2">
    <source>
        <dbReference type="Proteomes" id="UP000239757"/>
    </source>
</evidence>
<dbReference type="AlphaFoldDB" id="A0A2P5WT32"/>
<dbReference type="EMBL" id="KZ666588">
    <property type="protein sequence ID" value="PPR94245.1"/>
    <property type="molecule type" value="Genomic_DNA"/>
</dbReference>
<dbReference type="Proteomes" id="UP000239757">
    <property type="component" value="Unassembled WGS sequence"/>
</dbReference>
<sequence length="170" mass="19767">MINLRQSIDVIFVKNLHGHVVSNVVQPSIVYGLVKKDIEQRERASKCMWCNWKDQKAFKCPTYSFKKTSLQAKERKYDIEPIKKSSSTTIIDDNDINEKETSSDTFVKTGLKGDDNSCKKTKRQEVMSDKSQFNGPILVSENSYEVKLERSIHIEKENGKEREKPYEREE</sequence>
<evidence type="ECO:0000313" key="1">
    <source>
        <dbReference type="EMBL" id="PPR94245.1"/>
    </source>
</evidence>
<accession>A0A2P5WT32</accession>
<gene>
    <name evidence="1" type="ORF">GOBAR_AA26423</name>
</gene>
<name>A0A2P5WT32_GOSBA</name>